<proteinExistence type="inferred from homology"/>
<evidence type="ECO:0000256" key="5">
    <source>
        <dbReference type="ARBA" id="ARBA00023235"/>
    </source>
</evidence>
<evidence type="ECO:0000256" key="1">
    <source>
        <dbReference type="ARBA" id="ARBA00001602"/>
    </source>
</evidence>
<feature type="active site" description="Proton donor/acceptor" evidence="7">
    <location>
        <position position="69"/>
    </location>
</feature>
<dbReference type="EC" id="5.1.1.3" evidence="2 7"/>
<keyword evidence="3 7" id="KW-0133">Cell shape</keyword>
<keyword evidence="6 7" id="KW-0961">Cell wall biogenesis/degradation</keyword>
<evidence type="ECO:0000256" key="4">
    <source>
        <dbReference type="ARBA" id="ARBA00022984"/>
    </source>
</evidence>
<organism evidence="8 9">
    <name type="scientific">Candidatus Abawacabacteria bacterium RIFCSPHIGHO2_01_FULL_46_8</name>
    <dbReference type="NCBI Taxonomy" id="1817815"/>
    <lineage>
        <taxon>Bacteria</taxon>
        <taxon>Candidatus Abawacaibacteriota</taxon>
    </lineage>
</organism>
<sequence length="278" mass="30240">MIGIFDSGIGGLTVFKEIARLLPDYDLAYFGDMARLPYGTRTKETITRYAKEVTAFLINQGAKIIIVACNSATANALPALQQEFPALPVLGVIVPAVEAALAVSKHKIIGVVGTRATVTSGAYAREIFKRDALVRVKQQACPLLVPLIEEGWTNKLETRRISKTYLLPLKHAQIDTLILGCTHYPLIKPIFKSLMGNKVAIIDSAAATAHKLREYLLNHAQLAASLSRKGKREFYVTDAAARFTAFAKRFLGPQFSQATLLDLAALETSSKSIPLSIG</sequence>
<dbReference type="GO" id="GO:0071555">
    <property type="term" value="P:cell wall organization"/>
    <property type="evidence" value="ECO:0007669"/>
    <property type="project" value="UniProtKB-KW"/>
</dbReference>
<keyword evidence="4 7" id="KW-0573">Peptidoglycan synthesis</keyword>
<dbReference type="InterPro" id="IPR033134">
    <property type="entry name" value="Asp/Glu_racemase_AS_2"/>
</dbReference>
<evidence type="ECO:0000313" key="9">
    <source>
        <dbReference type="Proteomes" id="UP000177521"/>
    </source>
</evidence>
<dbReference type="HAMAP" id="MF_00258">
    <property type="entry name" value="Glu_racemase"/>
    <property type="match status" value="1"/>
</dbReference>
<keyword evidence="5 7" id="KW-0413">Isomerase</keyword>
<comment type="similarity">
    <text evidence="7">Belongs to the aspartate/glutamate racemases family.</text>
</comment>
<dbReference type="InterPro" id="IPR018187">
    <property type="entry name" value="Asp/Glu_racemase_AS_1"/>
</dbReference>
<evidence type="ECO:0000256" key="3">
    <source>
        <dbReference type="ARBA" id="ARBA00022960"/>
    </source>
</evidence>
<dbReference type="GO" id="GO:0008360">
    <property type="term" value="P:regulation of cell shape"/>
    <property type="evidence" value="ECO:0007669"/>
    <property type="project" value="UniProtKB-KW"/>
</dbReference>
<dbReference type="PROSITE" id="PS00924">
    <property type="entry name" value="ASP_GLU_RACEMASE_2"/>
    <property type="match status" value="1"/>
</dbReference>
<protein>
    <recommendedName>
        <fullName evidence="2 7">Glutamate racemase</fullName>
        <ecNumber evidence="2 7">5.1.1.3</ecNumber>
    </recommendedName>
</protein>
<dbReference type="InterPro" id="IPR004391">
    <property type="entry name" value="Glu_race"/>
</dbReference>
<dbReference type="InterPro" id="IPR001920">
    <property type="entry name" value="Asp/Glu_race"/>
</dbReference>
<dbReference type="Gene3D" id="3.40.50.1860">
    <property type="match status" value="2"/>
</dbReference>
<reference evidence="8 9" key="1">
    <citation type="journal article" date="2016" name="Nat. Commun.">
        <title>Thousands of microbial genomes shed light on interconnected biogeochemical processes in an aquifer system.</title>
        <authorList>
            <person name="Anantharaman K."/>
            <person name="Brown C.T."/>
            <person name="Hug L.A."/>
            <person name="Sharon I."/>
            <person name="Castelle C.J."/>
            <person name="Probst A.J."/>
            <person name="Thomas B.C."/>
            <person name="Singh A."/>
            <person name="Wilkins M.J."/>
            <person name="Karaoz U."/>
            <person name="Brodie E.L."/>
            <person name="Williams K.H."/>
            <person name="Hubbard S.S."/>
            <person name="Banfield J.F."/>
        </authorList>
    </citation>
    <scope>NUCLEOTIDE SEQUENCE [LARGE SCALE GENOMIC DNA]</scope>
</reference>
<dbReference type="SUPFAM" id="SSF53681">
    <property type="entry name" value="Aspartate/glutamate racemase"/>
    <property type="match status" value="2"/>
</dbReference>
<gene>
    <name evidence="7" type="primary">murI</name>
    <name evidence="8" type="ORF">A2788_02745</name>
</gene>
<dbReference type="PANTHER" id="PTHR21198">
    <property type="entry name" value="GLUTAMATE RACEMASE"/>
    <property type="match status" value="1"/>
</dbReference>
<dbReference type="NCBIfam" id="TIGR00067">
    <property type="entry name" value="glut_race"/>
    <property type="match status" value="1"/>
</dbReference>
<dbReference type="AlphaFoldDB" id="A0A1F4XIP0"/>
<dbReference type="InterPro" id="IPR015942">
    <property type="entry name" value="Asp/Glu/hydantoin_racemase"/>
</dbReference>
<feature type="binding site" evidence="7">
    <location>
        <begin position="182"/>
        <end position="183"/>
    </location>
    <ligand>
        <name>substrate</name>
    </ligand>
</feature>
<dbReference type="Proteomes" id="UP000177521">
    <property type="component" value="Unassembled WGS sequence"/>
</dbReference>
<feature type="binding site" evidence="7">
    <location>
        <begin position="6"/>
        <end position="7"/>
    </location>
    <ligand>
        <name>substrate</name>
    </ligand>
</feature>
<dbReference type="UniPathway" id="UPA00219"/>
<comment type="caution">
    <text evidence="8">The sequence shown here is derived from an EMBL/GenBank/DDBJ whole genome shotgun (WGS) entry which is preliminary data.</text>
</comment>
<dbReference type="GO" id="GO:0008881">
    <property type="term" value="F:glutamate racemase activity"/>
    <property type="evidence" value="ECO:0007669"/>
    <property type="project" value="UniProtKB-UniRule"/>
</dbReference>
<feature type="active site" description="Proton donor/acceptor" evidence="7">
    <location>
        <position position="181"/>
    </location>
</feature>
<name>A0A1F4XIP0_9BACT</name>
<dbReference type="PROSITE" id="PS00923">
    <property type="entry name" value="ASP_GLU_RACEMASE_1"/>
    <property type="match status" value="1"/>
</dbReference>
<accession>A0A1F4XIP0</accession>
<comment type="catalytic activity">
    <reaction evidence="1 7">
        <text>L-glutamate = D-glutamate</text>
        <dbReference type="Rhea" id="RHEA:12813"/>
        <dbReference type="ChEBI" id="CHEBI:29985"/>
        <dbReference type="ChEBI" id="CHEBI:29986"/>
        <dbReference type="EC" id="5.1.1.3"/>
    </reaction>
</comment>
<dbReference type="EMBL" id="MEWS01000040">
    <property type="protein sequence ID" value="OGC81464.1"/>
    <property type="molecule type" value="Genomic_DNA"/>
</dbReference>
<feature type="binding site" evidence="7">
    <location>
        <begin position="70"/>
        <end position="71"/>
    </location>
    <ligand>
        <name>substrate</name>
    </ligand>
</feature>
<evidence type="ECO:0000256" key="6">
    <source>
        <dbReference type="ARBA" id="ARBA00023316"/>
    </source>
</evidence>
<evidence type="ECO:0000256" key="2">
    <source>
        <dbReference type="ARBA" id="ARBA00013090"/>
    </source>
</evidence>
<evidence type="ECO:0000313" key="8">
    <source>
        <dbReference type="EMBL" id="OGC81464.1"/>
    </source>
</evidence>
<dbReference type="PANTHER" id="PTHR21198:SF2">
    <property type="entry name" value="GLUTAMATE RACEMASE"/>
    <property type="match status" value="1"/>
</dbReference>
<evidence type="ECO:0000256" key="7">
    <source>
        <dbReference type="HAMAP-Rule" id="MF_00258"/>
    </source>
</evidence>
<dbReference type="FunFam" id="3.40.50.1860:FF:000001">
    <property type="entry name" value="Glutamate racemase"/>
    <property type="match status" value="1"/>
</dbReference>
<dbReference type="Pfam" id="PF01177">
    <property type="entry name" value="Asp_Glu_race"/>
    <property type="match status" value="1"/>
</dbReference>
<comment type="pathway">
    <text evidence="7">Cell wall biogenesis; peptidoglycan biosynthesis.</text>
</comment>
<dbReference type="GO" id="GO:0009252">
    <property type="term" value="P:peptidoglycan biosynthetic process"/>
    <property type="evidence" value="ECO:0007669"/>
    <property type="project" value="UniProtKB-UniRule"/>
</dbReference>
<comment type="function">
    <text evidence="7">Provides the (R)-glutamate required for cell wall biosynthesis.</text>
</comment>
<feature type="binding site" evidence="7">
    <location>
        <begin position="38"/>
        <end position="39"/>
    </location>
    <ligand>
        <name>substrate</name>
    </ligand>
</feature>